<keyword evidence="2 5" id="KW-0812">Transmembrane</keyword>
<comment type="caution">
    <text evidence="7">The sequence shown here is derived from an EMBL/GenBank/DDBJ whole genome shotgun (WGS) entry which is preliminary data.</text>
</comment>
<dbReference type="AlphaFoldDB" id="A0A8J3MUK7"/>
<evidence type="ECO:0000259" key="6">
    <source>
        <dbReference type="PROSITE" id="PS50850"/>
    </source>
</evidence>
<evidence type="ECO:0000256" key="1">
    <source>
        <dbReference type="ARBA" id="ARBA00004651"/>
    </source>
</evidence>
<comment type="subcellular location">
    <subcellularLocation>
        <location evidence="1">Cell membrane</location>
        <topology evidence="1">Multi-pass membrane protein</topology>
    </subcellularLocation>
</comment>
<evidence type="ECO:0000256" key="4">
    <source>
        <dbReference type="ARBA" id="ARBA00023136"/>
    </source>
</evidence>
<dbReference type="InterPro" id="IPR011701">
    <property type="entry name" value="MFS"/>
</dbReference>
<evidence type="ECO:0000256" key="2">
    <source>
        <dbReference type="ARBA" id="ARBA00022692"/>
    </source>
</evidence>
<dbReference type="Proteomes" id="UP000612362">
    <property type="component" value="Unassembled WGS sequence"/>
</dbReference>
<sequence length="363" mass="39560">MDVLSHLRALNGDQRNAFIACFLGWTLDAFDYFILVFVVQSIAKDFQVGVPAVTIAITLTLAFRPVGALIFGLIADRFGRRPALMIDVIFYSLMELLSGFAPSLTALLVLRALFGIAMGGEWGVGASLAMESIPERSRGFFSGVLQSGYVIGYLLAAVVFAVAYPYVGWRGMFFIGSIPALLAVFLRLGVKESPAWRQAQERGRASTGNIWHAIIHRFPLFLYLVVLMTAFQFMSHGTQDLYPTFLQAQHKLTPQVTGTIAIIYNIGALLGCVLFGTLSQKIGRRRAIIIAQVLALLITPLWAFSSTVLMLTIGAFLMQFMVQGAFGVIPAHLNELSPAEVRGTFPGLTYQLGNLIAAANATI</sequence>
<feature type="transmembrane region" description="Helical" evidence="5">
    <location>
        <begin position="254"/>
        <end position="275"/>
    </location>
</feature>
<name>A0A8J3MUK7_9CHLR</name>
<dbReference type="GO" id="GO:0005886">
    <property type="term" value="C:plasma membrane"/>
    <property type="evidence" value="ECO:0007669"/>
    <property type="project" value="UniProtKB-SubCell"/>
</dbReference>
<evidence type="ECO:0000256" key="3">
    <source>
        <dbReference type="ARBA" id="ARBA00022989"/>
    </source>
</evidence>
<feature type="domain" description="Major facilitator superfamily (MFS) profile" evidence="6">
    <location>
        <begin position="17"/>
        <end position="363"/>
    </location>
</feature>
<feature type="transmembrane region" description="Helical" evidence="5">
    <location>
        <begin position="140"/>
        <end position="166"/>
    </location>
</feature>
<evidence type="ECO:0000313" key="7">
    <source>
        <dbReference type="EMBL" id="GHO46723.1"/>
    </source>
</evidence>
<keyword evidence="8" id="KW-1185">Reference proteome</keyword>
<dbReference type="PROSITE" id="PS00217">
    <property type="entry name" value="SUGAR_TRANSPORT_2"/>
    <property type="match status" value="1"/>
</dbReference>
<dbReference type="Pfam" id="PF07690">
    <property type="entry name" value="MFS_1"/>
    <property type="match status" value="1"/>
</dbReference>
<gene>
    <name evidence="7" type="ORF">KSX_48860</name>
</gene>
<organism evidence="7 8">
    <name type="scientific">Ktedonospora formicarum</name>
    <dbReference type="NCBI Taxonomy" id="2778364"/>
    <lineage>
        <taxon>Bacteria</taxon>
        <taxon>Bacillati</taxon>
        <taxon>Chloroflexota</taxon>
        <taxon>Ktedonobacteria</taxon>
        <taxon>Ktedonobacterales</taxon>
        <taxon>Ktedonobacteraceae</taxon>
        <taxon>Ktedonospora</taxon>
    </lineage>
</organism>
<dbReference type="PANTHER" id="PTHR23508:SF10">
    <property type="entry name" value="CARBOXYLIC ACID TRANSPORTER PROTEIN HOMOLOG"/>
    <property type="match status" value="1"/>
</dbReference>
<feature type="transmembrane region" description="Helical" evidence="5">
    <location>
        <begin position="83"/>
        <end position="102"/>
    </location>
</feature>
<feature type="transmembrane region" description="Helical" evidence="5">
    <location>
        <begin position="17"/>
        <end position="42"/>
    </location>
</feature>
<feature type="transmembrane region" description="Helical" evidence="5">
    <location>
        <begin position="172"/>
        <end position="190"/>
    </location>
</feature>
<feature type="transmembrane region" description="Helical" evidence="5">
    <location>
        <begin position="48"/>
        <end position="71"/>
    </location>
</feature>
<evidence type="ECO:0000313" key="8">
    <source>
        <dbReference type="Proteomes" id="UP000612362"/>
    </source>
</evidence>
<dbReference type="PANTHER" id="PTHR23508">
    <property type="entry name" value="CARBOXYLIC ACID TRANSPORTER PROTEIN HOMOLOG"/>
    <property type="match status" value="1"/>
</dbReference>
<evidence type="ECO:0000256" key="5">
    <source>
        <dbReference type="SAM" id="Phobius"/>
    </source>
</evidence>
<dbReference type="InterPro" id="IPR036259">
    <property type="entry name" value="MFS_trans_sf"/>
</dbReference>
<feature type="transmembrane region" description="Helical" evidence="5">
    <location>
        <begin position="210"/>
        <end position="234"/>
    </location>
</feature>
<dbReference type="GO" id="GO:0046943">
    <property type="term" value="F:carboxylic acid transmembrane transporter activity"/>
    <property type="evidence" value="ECO:0007669"/>
    <property type="project" value="TreeGrafter"/>
</dbReference>
<dbReference type="Gene3D" id="1.20.1250.20">
    <property type="entry name" value="MFS general substrate transporter like domains"/>
    <property type="match status" value="2"/>
</dbReference>
<keyword evidence="3 5" id="KW-1133">Transmembrane helix</keyword>
<accession>A0A8J3MUK7</accession>
<dbReference type="InterPro" id="IPR020846">
    <property type="entry name" value="MFS_dom"/>
</dbReference>
<dbReference type="InterPro" id="IPR005829">
    <property type="entry name" value="Sugar_transporter_CS"/>
</dbReference>
<feature type="transmembrane region" description="Helical" evidence="5">
    <location>
        <begin position="287"/>
        <end position="304"/>
    </location>
</feature>
<keyword evidence="4 5" id="KW-0472">Membrane</keyword>
<protein>
    <submittedName>
        <fullName evidence="7">MFS transporter</fullName>
    </submittedName>
</protein>
<reference evidence="7" key="1">
    <citation type="submission" date="2020-10" db="EMBL/GenBank/DDBJ databases">
        <title>Taxonomic study of unclassified bacteria belonging to the class Ktedonobacteria.</title>
        <authorList>
            <person name="Yabe S."/>
            <person name="Wang C.M."/>
            <person name="Zheng Y."/>
            <person name="Sakai Y."/>
            <person name="Cavaletti L."/>
            <person name="Monciardini P."/>
            <person name="Donadio S."/>
        </authorList>
    </citation>
    <scope>NUCLEOTIDE SEQUENCE</scope>
    <source>
        <strain evidence="7">SOSP1-1</strain>
    </source>
</reference>
<dbReference type="SUPFAM" id="SSF103473">
    <property type="entry name" value="MFS general substrate transporter"/>
    <property type="match status" value="1"/>
</dbReference>
<proteinExistence type="predicted"/>
<feature type="transmembrane region" description="Helical" evidence="5">
    <location>
        <begin position="108"/>
        <end position="128"/>
    </location>
</feature>
<dbReference type="PROSITE" id="PS50850">
    <property type="entry name" value="MFS"/>
    <property type="match status" value="1"/>
</dbReference>
<dbReference type="EMBL" id="BNJF01000002">
    <property type="protein sequence ID" value="GHO46723.1"/>
    <property type="molecule type" value="Genomic_DNA"/>
</dbReference>